<dbReference type="EMBL" id="CANHGI010000003">
    <property type="protein sequence ID" value="CAI5445264.1"/>
    <property type="molecule type" value="Genomic_DNA"/>
</dbReference>
<dbReference type="GO" id="GO:0050808">
    <property type="term" value="P:synapse organization"/>
    <property type="evidence" value="ECO:0007669"/>
    <property type="project" value="TreeGrafter"/>
</dbReference>
<dbReference type="Pfam" id="PF00047">
    <property type="entry name" value="ig"/>
    <property type="match status" value="1"/>
</dbReference>
<dbReference type="SMART" id="SM00408">
    <property type="entry name" value="IGc2"/>
    <property type="match status" value="2"/>
</dbReference>
<dbReference type="InterPro" id="IPR007110">
    <property type="entry name" value="Ig-like_dom"/>
</dbReference>
<dbReference type="PANTHER" id="PTHR23279:SF36">
    <property type="entry name" value="DEFECTIVE PROBOSCIS EXTENSION RESPONSE 9, ISOFORM A"/>
    <property type="match status" value="1"/>
</dbReference>
<dbReference type="InterPro" id="IPR037448">
    <property type="entry name" value="Zig-8"/>
</dbReference>
<evidence type="ECO:0000313" key="3">
    <source>
        <dbReference type="EMBL" id="CAI5445264.1"/>
    </source>
</evidence>
<evidence type="ECO:0000313" key="4">
    <source>
        <dbReference type="Proteomes" id="UP001152747"/>
    </source>
</evidence>
<dbReference type="InterPro" id="IPR013106">
    <property type="entry name" value="Ig_V-set"/>
</dbReference>
<protein>
    <recommendedName>
        <fullName evidence="2">Ig-like domain-containing protein</fullName>
    </recommendedName>
</protein>
<feature type="domain" description="Ig-like" evidence="2">
    <location>
        <begin position="41"/>
        <end position="129"/>
    </location>
</feature>
<dbReference type="Pfam" id="PF07686">
    <property type="entry name" value="V-set"/>
    <property type="match status" value="1"/>
</dbReference>
<dbReference type="Proteomes" id="UP001152747">
    <property type="component" value="Unassembled WGS sequence"/>
</dbReference>
<dbReference type="PANTHER" id="PTHR23279">
    <property type="entry name" value="DEFECTIVE PROBOSCIS EXTENSION RESPONSE DPR -RELATED"/>
    <property type="match status" value="1"/>
</dbReference>
<dbReference type="SMART" id="SM00409">
    <property type="entry name" value="IG"/>
    <property type="match status" value="2"/>
</dbReference>
<dbReference type="InterPro" id="IPR003598">
    <property type="entry name" value="Ig_sub2"/>
</dbReference>
<organism evidence="3 4">
    <name type="scientific">Caenorhabditis angaria</name>
    <dbReference type="NCBI Taxonomy" id="860376"/>
    <lineage>
        <taxon>Eukaryota</taxon>
        <taxon>Metazoa</taxon>
        <taxon>Ecdysozoa</taxon>
        <taxon>Nematoda</taxon>
        <taxon>Chromadorea</taxon>
        <taxon>Rhabditida</taxon>
        <taxon>Rhabditina</taxon>
        <taxon>Rhabditomorpha</taxon>
        <taxon>Rhabditoidea</taxon>
        <taxon>Rhabditidae</taxon>
        <taxon>Peloderinae</taxon>
        <taxon>Caenorhabditis</taxon>
    </lineage>
</organism>
<evidence type="ECO:0000256" key="1">
    <source>
        <dbReference type="SAM" id="SignalP"/>
    </source>
</evidence>
<feature type="chain" id="PRO_5040253667" description="Ig-like domain-containing protein" evidence="1">
    <location>
        <begin position="23"/>
        <end position="272"/>
    </location>
</feature>
<dbReference type="Gene3D" id="2.60.40.10">
    <property type="entry name" value="Immunoglobulins"/>
    <property type="match status" value="2"/>
</dbReference>
<proteinExistence type="predicted"/>
<dbReference type="SUPFAM" id="SSF48726">
    <property type="entry name" value="Immunoglobulin"/>
    <property type="match status" value="2"/>
</dbReference>
<feature type="signal peptide" evidence="1">
    <location>
        <begin position="1"/>
        <end position="22"/>
    </location>
</feature>
<reference evidence="3" key="1">
    <citation type="submission" date="2022-11" db="EMBL/GenBank/DDBJ databases">
        <authorList>
            <person name="Kikuchi T."/>
        </authorList>
    </citation>
    <scope>NUCLEOTIDE SEQUENCE</scope>
    <source>
        <strain evidence="3">PS1010</strain>
    </source>
</reference>
<name>A0A9P1IGZ7_9PELO</name>
<dbReference type="InterPro" id="IPR013783">
    <property type="entry name" value="Ig-like_fold"/>
</dbReference>
<dbReference type="InterPro" id="IPR036179">
    <property type="entry name" value="Ig-like_dom_sf"/>
</dbReference>
<dbReference type="PROSITE" id="PS50835">
    <property type="entry name" value="IG_LIKE"/>
    <property type="match status" value="2"/>
</dbReference>
<keyword evidence="1" id="KW-0732">Signal</keyword>
<comment type="caution">
    <text evidence="3">The sequence shown here is derived from an EMBL/GenBank/DDBJ whole genome shotgun (WGS) entry which is preliminary data.</text>
</comment>
<dbReference type="FunFam" id="2.60.40.10:FF:002539">
    <property type="entry name" value="Zwei Ig domain protein zig-8"/>
    <property type="match status" value="1"/>
</dbReference>
<keyword evidence="4" id="KW-1185">Reference proteome</keyword>
<accession>A0A9P1IGZ7</accession>
<dbReference type="InterPro" id="IPR013151">
    <property type="entry name" value="Immunoglobulin_dom"/>
</dbReference>
<dbReference type="InterPro" id="IPR003599">
    <property type="entry name" value="Ig_sub"/>
</dbReference>
<dbReference type="GO" id="GO:0032589">
    <property type="term" value="C:neuron projection membrane"/>
    <property type="evidence" value="ECO:0007669"/>
    <property type="project" value="TreeGrafter"/>
</dbReference>
<dbReference type="AlphaFoldDB" id="A0A9P1IGZ7"/>
<evidence type="ECO:0000259" key="2">
    <source>
        <dbReference type="PROSITE" id="PS50835"/>
    </source>
</evidence>
<feature type="domain" description="Ig-like" evidence="2">
    <location>
        <begin position="141"/>
        <end position="248"/>
    </location>
</feature>
<gene>
    <name evidence="3" type="ORF">CAMP_LOCUS7901</name>
</gene>
<sequence length="272" mass="30729">MMFLKTIIIVIFIGFCVKEGFCVSQEVMDCLRQERSTVENPSQRIAQVIVENPAYLHCSVPSDAEHEIAWIRLNDGALLTAGNKSFTTDPRFQISRKNTNDWVLNLRRSEYSDTGCYLCNINDKDNTVYAIYLTVMEPPLPSPSALHKKATDLMANWEGDSVILNCTVTAVDDKNIPSSNSNSDPEDDVIWTRDGKRMNLNDTDKYNLKVKRDASIIVETVRIKKATREDNGEYACSHQKQQASHRINIDRSSSKLQITIAIFSSLSLAFLI</sequence>
<dbReference type="OrthoDB" id="190835at2759"/>